<evidence type="ECO:0000313" key="3">
    <source>
        <dbReference type="Proteomes" id="UP000274429"/>
    </source>
</evidence>
<feature type="region of interest" description="Disordered" evidence="1">
    <location>
        <begin position="153"/>
        <end position="275"/>
    </location>
</feature>
<dbReference type="Proteomes" id="UP000274429">
    <property type="component" value="Unassembled WGS sequence"/>
</dbReference>
<feature type="compositionally biased region" description="Low complexity" evidence="1">
    <location>
        <begin position="28"/>
        <end position="40"/>
    </location>
</feature>
<feature type="compositionally biased region" description="Polar residues" evidence="1">
    <location>
        <begin position="214"/>
        <end position="230"/>
    </location>
</feature>
<evidence type="ECO:0000313" key="2">
    <source>
        <dbReference type="EMBL" id="VDM36277.1"/>
    </source>
</evidence>
<dbReference type="CDD" id="cd02257">
    <property type="entry name" value="Peptidase_C19"/>
    <property type="match status" value="1"/>
</dbReference>
<dbReference type="EMBL" id="UYWX01023527">
    <property type="protein sequence ID" value="VDM36277.1"/>
    <property type="molecule type" value="Genomic_DNA"/>
</dbReference>
<feature type="region of interest" description="Disordered" evidence="1">
    <location>
        <begin position="20"/>
        <end position="61"/>
    </location>
</feature>
<dbReference type="STRING" id="6205.A0A0R3XCN7"/>
<evidence type="ECO:0000256" key="1">
    <source>
        <dbReference type="SAM" id="MobiDB-lite"/>
    </source>
</evidence>
<reference evidence="2 3" key="2">
    <citation type="submission" date="2018-11" db="EMBL/GenBank/DDBJ databases">
        <authorList>
            <consortium name="Pathogen Informatics"/>
        </authorList>
    </citation>
    <scope>NUCLEOTIDE SEQUENCE [LARGE SCALE GENOMIC DNA]</scope>
</reference>
<dbReference type="AlphaFoldDB" id="A0A0R3XCN7"/>
<evidence type="ECO:0000313" key="4">
    <source>
        <dbReference type="WBParaSite" id="TTAC_0001131401-mRNA-1"/>
    </source>
</evidence>
<name>A0A0R3XCN7_HYDTA</name>
<reference evidence="4" key="1">
    <citation type="submission" date="2017-02" db="UniProtKB">
        <authorList>
            <consortium name="WormBaseParasite"/>
        </authorList>
    </citation>
    <scope>IDENTIFICATION</scope>
</reference>
<feature type="compositionally biased region" description="Low complexity" evidence="1">
    <location>
        <begin position="169"/>
        <end position="185"/>
    </location>
</feature>
<protein>
    <submittedName>
        <fullName evidence="4">USP domain-containing protein</fullName>
    </submittedName>
</protein>
<accession>A0A0R3XCN7</accession>
<proteinExistence type="predicted"/>
<dbReference type="Gene3D" id="3.90.70.10">
    <property type="entry name" value="Cysteine proteinases"/>
    <property type="match status" value="1"/>
</dbReference>
<keyword evidence="3" id="KW-1185">Reference proteome</keyword>
<feature type="compositionally biased region" description="Basic and acidic residues" evidence="1">
    <location>
        <begin position="41"/>
        <end position="58"/>
    </location>
</feature>
<dbReference type="InterPro" id="IPR038765">
    <property type="entry name" value="Papain-like_cys_pep_sf"/>
</dbReference>
<dbReference type="WBParaSite" id="TTAC_0001131401-mRNA-1">
    <property type="protein sequence ID" value="TTAC_0001131401-mRNA-1"/>
    <property type="gene ID" value="TTAC_0001131401"/>
</dbReference>
<dbReference type="SUPFAM" id="SSF54001">
    <property type="entry name" value="Cysteine proteinases"/>
    <property type="match status" value="1"/>
</dbReference>
<organism evidence="4">
    <name type="scientific">Hydatigena taeniaeformis</name>
    <name type="common">Feline tapeworm</name>
    <name type="synonym">Taenia taeniaeformis</name>
    <dbReference type="NCBI Taxonomy" id="6205"/>
    <lineage>
        <taxon>Eukaryota</taxon>
        <taxon>Metazoa</taxon>
        <taxon>Spiralia</taxon>
        <taxon>Lophotrochozoa</taxon>
        <taxon>Platyhelminthes</taxon>
        <taxon>Cestoda</taxon>
        <taxon>Eucestoda</taxon>
        <taxon>Cyclophyllidea</taxon>
        <taxon>Taeniidae</taxon>
        <taxon>Hydatigera</taxon>
    </lineage>
</organism>
<sequence length="329" mass="36459">LPGVKTVPVPLISLDSIDRARSRRKTRVVSTSSSTGVNPSREPKRGLKIDQGRPEPHLIKTPSKTYSRCVNIMTANPNATPWSTGPPDSPFRGQKSSWIQSKMKKNWQILEQPLKSSVSNEVSKSFSAGTVTVEVSEKSELTSSHSMEKKIIATSGNNDDSPVSKPQNSRSLTKSRSQSSSHTPSFYGEVWRPKLFRQTPKRSKSSASEVMENANPSKASVEVSLTHTPTLPSPIKDSFQLSRYHKKENSSNSSPKSDEDGENCADNSPTPCEALKLTRDGRNPVVYGKWFDFNDDVVTEVSCENFKHVFEGVECAYMLFYKRIGQSVT</sequence>
<dbReference type="OrthoDB" id="289038at2759"/>
<gene>
    <name evidence="2" type="ORF">TTAC_LOCUS11297</name>
</gene>
<feature type="compositionally biased region" description="Polar residues" evidence="1">
    <location>
        <begin position="154"/>
        <end position="168"/>
    </location>
</feature>